<gene>
    <name evidence="3" type="ORF">Bca52824_001123</name>
</gene>
<feature type="chain" id="PRO_5036471439" evidence="2">
    <location>
        <begin position="27"/>
        <end position="218"/>
    </location>
</feature>
<keyword evidence="2" id="KW-0732">Signal</keyword>
<evidence type="ECO:0000313" key="3">
    <source>
        <dbReference type="EMBL" id="KAG2329943.1"/>
    </source>
</evidence>
<feature type="transmembrane region" description="Helical" evidence="1">
    <location>
        <begin position="134"/>
        <end position="154"/>
    </location>
</feature>
<reference evidence="3 4" key="1">
    <citation type="submission" date="2020-02" db="EMBL/GenBank/DDBJ databases">
        <authorList>
            <person name="Ma Q."/>
            <person name="Huang Y."/>
            <person name="Song X."/>
            <person name="Pei D."/>
        </authorList>
    </citation>
    <scope>NUCLEOTIDE SEQUENCE [LARGE SCALE GENOMIC DNA]</scope>
    <source>
        <strain evidence="3">Sxm20200214</strain>
        <tissue evidence="3">Leaf</tissue>
    </source>
</reference>
<evidence type="ECO:0000313" key="4">
    <source>
        <dbReference type="Proteomes" id="UP000886595"/>
    </source>
</evidence>
<dbReference type="Proteomes" id="UP000886595">
    <property type="component" value="Unassembled WGS sequence"/>
</dbReference>
<keyword evidence="1" id="KW-0472">Membrane</keyword>
<name>A0A8X7WFH1_BRACI</name>
<evidence type="ECO:0000256" key="2">
    <source>
        <dbReference type="SAM" id="SignalP"/>
    </source>
</evidence>
<keyword evidence="1" id="KW-0812">Transmembrane</keyword>
<dbReference type="EMBL" id="JAAMPC010000001">
    <property type="protein sequence ID" value="KAG2329943.1"/>
    <property type="molecule type" value="Genomic_DNA"/>
</dbReference>
<evidence type="ECO:0000256" key="1">
    <source>
        <dbReference type="SAM" id="Phobius"/>
    </source>
</evidence>
<comment type="caution">
    <text evidence="3">The sequence shown here is derived from an EMBL/GenBank/DDBJ whole genome shotgun (WGS) entry which is preliminary data.</text>
</comment>
<keyword evidence="4" id="KW-1185">Reference proteome</keyword>
<dbReference type="AlphaFoldDB" id="A0A8X7WFH1"/>
<organism evidence="3 4">
    <name type="scientific">Brassica carinata</name>
    <name type="common">Ethiopian mustard</name>
    <name type="synonym">Abyssinian cabbage</name>
    <dbReference type="NCBI Taxonomy" id="52824"/>
    <lineage>
        <taxon>Eukaryota</taxon>
        <taxon>Viridiplantae</taxon>
        <taxon>Streptophyta</taxon>
        <taxon>Embryophyta</taxon>
        <taxon>Tracheophyta</taxon>
        <taxon>Spermatophyta</taxon>
        <taxon>Magnoliopsida</taxon>
        <taxon>eudicotyledons</taxon>
        <taxon>Gunneridae</taxon>
        <taxon>Pentapetalae</taxon>
        <taxon>rosids</taxon>
        <taxon>malvids</taxon>
        <taxon>Brassicales</taxon>
        <taxon>Brassicaceae</taxon>
        <taxon>Brassiceae</taxon>
        <taxon>Brassica</taxon>
    </lineage>
</organism>
<protein>
    <submittedName>
        <fullName evidence="3">Uncharacterized protein</fullName>
    </submittedName>
</protein>
<feature type="transmembrane region" description="Helical" evidence="1">
    <location>
        <begin position="78"/>
        <end position="101"/>
    </location>
</feature>
<proteinExistence type="predicted"/>
<keyword evidence="1" id="KW-1133">Transmembrane helix</keyword>
<sequence length="218" mass="23449">MSTSGFSLFLGLLQLVVLSLPSRTSAIRREGLKNNCSRRYLISDDEVAFKSREDHRKQIELEEARKAGLAPADRRGGVTVVLLGLASLQVHTVAVLIGGIWDLGSSAVSSKPYPSLFSLESSEESQYLGGALRAILLFPVVFYGYLVVISPFPLSSDLLYAVLLSVSPEVSGRSLFWISSGSSSFSLSSLTPRVSLTGHRFCLRLSEPAIGVVAASLL</sequence>
<feature type="signal peptide" evidence="2">
    <location>
        <begin position="1"/>
        <end position="26"/>
    </location>
</feature>
<accession>A0A8X7WFH1</accession>